<reference evidence="8 9" key="1">
    <citation type="journal article" date="2019" name="Int. J. Syst. Evol. Microbiol.">
        <title>The Global Catalogue of Microorganisms (GCM) 10K type strain sequencing project: providing services to taxonomists for standard genome sequencing and annotation.</title>
        <authorList>
            <consortium name="The Broad Institute Genomics Platform"/>
            <consortium name="The Broad Institute Genome Sequencing Center for Infectious Disease"/>
            <person name="Wu L."/>
            <person name="Ma J."/>
        </authorList>
    </citation>
    <scope>NUCLEOTIDE SEQUENCE [LARGE SCALE GENOMIC DNA]</scope>
    <source>
        <strain evidence="8 9">JCM 15900</strain>
    </source>
</reference>
<sequence length="493" mass="51668">MAATLPLVLDLSARMPASAQIAAGVRTLVAAGSLQPQQAVPSTRALAASLSVSRGTVVAAYDQLISEGYLVSRPGGTTRVHPEAGELSLPQGADARTAAVSRTAAASAPAPSLIDLSPHRRAAPRMDDPAWREAWRRAATAPEPSDRRTVPQHPGDDFWAAGSSPAQGLPELREAVAEHLRLMRAMSVDPAQLVITAGARDGLALLIAALRDRLAPMAVEDPGYPGLRRVLRRLMVPTLPAPTDSAGAVPSLTPAAAGSVLLTPNHLFPTGAGMPAPRRIELLRQAADRGQLVIEDDFDSDYRHVGAPLPTLWDLAPESVVHLGTFTQVLTPEAAVGYILAPPALVPALAQARSDLGSGASAIAQRAVADYLASGGLRRSITRRRRALVRRRARLLETLADWEVEMVSGAQAVVRLGDAGTAHSVAEACLARGVRVGDLGGYWEAGGQRSAADANGTRPEDAHGVMLSFTDVSDEALTAALRIVARSLRENHG</sequence>
<gene>
    <name evidence="8" type="primary">pdxR</name>
    <name evidence="8" type="ORF">GCM10009823_23500</name>
</gene>
<dbReference type="Gene3D" id="3.40.640.10">
    <property type="entry name" value="Type I PLP-dependent aspartate aminotransferase-like (Major domain)"/>
    <property type="match status" value="1"/>
</dbReference>
<feature type="region of interest" description="Disordered" evidence="6">
    <location>
        <begin position="101"/>
        <end position="128"/>
    </location>
</feature>
<dbReference type="CDD" id="cd07377">
    <property type="entry name" value="WHTH_GntR"/>
    <property type="match status" value="1"/>
</dbReference>
<evidence type="ECO:0000313" key="9">
    <source>
        <dbReference type="Proteomes" id="UP001500984"/>
    </source>
</evidence>
<dbReference type="Pfam" id="PF00392">
    <property type="entry name" value="GntR"/>
    <property type="match status" value="1"/>
</dbReference>
<dbReference type="CDD" id="cd00609">
    <property type="entry name" value="AAT_like"/>
    <property type="match status" value="1"/>
</dbReference>
<dbReference type="InterPro" id="IPR051446">
    <property type="entry name" value="HTH_trans_reg/aminotransferase"/>
</dbReference>
<dbReference type="RefSeq" id="WP_344337401.1">
    <property type="nucleotide sequence ID" value="NZ_BAAAPZ010000008.1"/>
</dbReference>
<proteinExistence type="inferred from homology"/>
<dbReference type="SMART" id="SM00345">
    <property type="entry name" value="HTH_GNTR"/>
    <property type="match status" value="1"/>
</dbReference>
<dbReference type="Gene3D" id="1.10.10.10">
    <property type="entry name" value="Winged helix-like DNA-binding domain superfamily/Winged helix DNA-binding domain"/>
    <property type="match status" value="1"/>
</dbReference>
<dbReference type="Pfam" id="PF00155">
    <property type="entry name" value="Aminotran_1_2"/>
    <property type="match status" value="1"/>
</dbReference>
<evidence type="ECO:0000256" key="3">
    <source>
        <dbReference type="ARBA" id="ARBA00023015"/>
    </source>
</evidence>
<dbReference type="SUPFAM" id="SSF53383">
    <property type="entry name" value="PLP-dependent transferases"/>
    <property type="match status" value="1"/>
</dbReference>
<accession>A0ABN2WYS7</accession>
<evidence type="ECO:0000256" key="2">
    <source>
        <dbReference type="ARBA" id="ARBA00022898"/>
    </source>
</evidence>
<dbReference type="InterPro" id="IPR000524">
    <property type="entry name" value="Tscrpt_reg_HTH_GntR"/>
</dbReference>
<dbReference type="InterPro" id="IPR004839">
    <property type="entry name" value="Aminotransferase_I/II_large"/>
</dbReference>
<evidence type="ECO:0000256" key="4">
    <source>
        <dbReference type="ARBA" id="ARBA00023125"/>
    </source>
</evidence>
<evidence type="ECO:0000313" key="8">
    <source>
        <dbReference type="EMBL" id="GAA2100873.1"/>
    </source>
</evidence>
<name>A0ABN2WYS7_9MICO</name>
<evidence type="ECO:0000256" key="6">
    <source>
        <dbReference type="SAM" id="MobiDB-lite"/>
    </source>
</evidence>
<dbReference type="SUPFAM" id="SSF46785">
    <property type="entry name" value="Winged helix' DNA-binding domain"/>
    <property type="match status" value="1"/>
</dbReference>
<keyword evidence="9" id="KW-1185">Reference proteome</keyword>
<keyword evidence="4" id="KW-0238">DNA-binding</keyword>
<dbReference type="Proteomes" id="UP001500984">
    <property type="component" value="Unassembled WGS sequence"/>
</dbReference>
<protein>
    <submittedName>
        <fullName evidence="8">Pyridoxine biosynthesis transcriptional regulator PdxR</fullName>
    </submittedName>
</protein>
<dbReference type="PRINTS" id="PR00035">
    <property type="entry name" value="HTHGNTR"/>
</dbReference>
<keyword evidence="5" id="KW-0804">Transcription</keyword>
<feature type="compositionally biased region" description="Low complexity" evidence="6">
    <location>
        <begin position="101"/>
        <end position="111"/>
    </location>
</feature>
<evidence type="ECO:0000259" key="7">
    <source>
        <dbReference type="PROSITE" id="PS50949"/>
    </source>
</evidence>
<evidence type="ECO:0000256" key="5">
    <source>
        <dbReference type="ARBA" id="ARBA00023163"/>
    </source>
</evidence>
<dbReference type="InterPro" id="IPR036390">
    <property type="entry name" value="WH_DNA-bd_sf"/>
</dbReference>
<organism evidence="8 9">
    <name type="scientific">Brevibacterium salitolerans</name>
    <dbReference type="NCBI Taxonomy" id="1403566"/>
    <lineage>
        <taxon>Bacteria</taxon>
        <taxon>Bacillati</taxon>
        <taxon>Actinomycetota</taxon>
        <taxon>Actinomycetes</taxon>
        <taxon>Micrococcales</taxon>
        <taxon>Brevibacteriaceae</taxon>
        <taxon>Brevibacterium</taxon>
    </lineage>
</organism>
<keyword evidence="3" id="KW-0805">Transcription regulation</keyword>
<keyword evidence="2" id="KW-0663">Pyridoxal phosphate</keyword>
<comment type="caution">
    <text evidence="8">The sequence shown here is derived from an EMBL/GenBank/DDBJ whole genome shotgun (WGS) entry which is preliminary data.</text>
</comment>
<dbReference type="InterPro" id="IPR015421">
    <property type="entry name" value="PyrdxlP-dep_Trfase_major"/>
</dbReference>
<dbReference type="EMBL" id="BAAAPZ010000008">
    <property type="protein sequence ID" value="GAA2100873.1"/>
    <property type="molecule type" value="Genomic_DNA"/>
</dbReference>
<dbReference type="PANTHER" id="PTHR46577">
    <property type="entry name" value="HTH-TYPE TRANSCRIPTIONAL REGULATORY PROTEIN GABR"/>
    <property type="match status" value="1"/>
</dbReference>
<evidence type="ECO:0000256" key="1">
    <source>
        <dbReference type="ARBA" id="ARBA00005384"/>
    </source>
</evidence>
<dbReference type="InterPro" id="IPR036388">
    <property type="entry name" value="WH-like_DNA-bd_sf"/>
</dbReference>
<dbReference type="InterPro" id="IPR015424">
    <property type="entry name" value="PyrdxlP-dep_Trfase"/>
</dbReference>
<dbReference type="PROSITE" id="PS50949">
    <property type="entry name" value="HTH_GNTR"/>
    <property type="match status" value="1"/>
</dbReference>
<dbReference type="PANTHER" id="PTHR46577:SF1">
    <property type="entry name" value="HTH-TYPE TRANSCRIPTIONAL REGULATORY PROTEIN GABR"/>
    <property type="match status" value="1"/>
</dbReference>
<comment type="similarity">
    <text evidence="1">In the C-terminal section; belongs to the class-I pyridoxal-phosphate-dependent aminotransferase family.</text>
</comment>
<feature type="domain" description="HTH gntR-type" evidence="7">
    <location>
        <begin position="15"/>
        <end position="83"/>
    </location>
</feature>